<accession>A0A1G9YQP8</accession>
<dbReference type="Pfam" id="PF03869">
    <property type="entry name" value="Arc"/>
    <property type="match status" value="1"/>
</dbReference>
<evidence type="ECO:0000313" key="3">
    <source>
        <dbReference type="Proteomes" id="UP000199063"/>
    </source>
</evidence>
<proteinExistence type="predicted"/>
<dbReference type="EMBL" id="FNHI01000019">
    <property type="protein sequence ID" value="SDN10756.1"/>
    <property type="molecule type" value="Genomic_DNA"/>
</dbReference>
<dbReference type="AlphaFoldDB" id="A0A1G9YQP8"/>
<dbReference type="GO" id="GO:0003677">
    <property type="term" value="F:DNA binding"/>
    <property type="evidence" value="ECO:0007669"/>
    <property type="project" value="InterPro"/>
</dbReference>
<dbReference type="InterPro" id="IPR013321">
    <property type="entry name" value="Arc_rbn_hlx_hlx"/>
</dbReference>
<keyword evidence="3" id="KW-1185">Reference proteome</keyword>
<reference evidence="3" key="1">
    <citation type="submission" date="2016-10" db="EMBL/GenBank/DDBJ databases">
        <authorList>
            <person name="Varghese N."/>
            <person name="Submissions S."/>
        </authorList>
    </citation>
    <scope>NUCLEOTIDE SEQUENCE [LARGE SCALE GENOMIC DNA]</scope>
    <source>
        <strain evidence="3">CGMCC 4.7042</strain>
    </source>
</reference>
<organism evidence="2 3">
    <name type="scientific">Streptomyces wuyuanensis</name>
    <dbReference type="NCBI Taxonomy" id="1196353"/>
    <lineage>
        <taxon>Bacteria</taxon>
        <taxon>Bacillati</taxon>
        <taxon>Actinomycetota</taxon>
        <taxon>Actinomycetes</taxon>
        <taxon>Kitasatosporales</taxon>
        <taxon>Streptomycetaceae</taxon>
        <taxon>Streptomyces</taxon>
    </lineage>
</organism>
<evidence type="ECO:0000259" key="1">
    <source>
        <dbReference type="Pfam" id="PF03869"/>
    </source>
</evidence>
<name>A0A1G9YQP8_9ACTN</name>
<dbReference type="Proteomes" id="UP000199063">
    <property type="component" value="Unassembled WGS sequence"/>
</dbReference>
<dbReference type="InterPro" id="IPR005569">
    <property type="entry name" value="Arc_DNA-bd_dom"/>
</dbReference>
<gene>
    <name evidence="2" type="ORF">SAMN05444921_11948</name>
</gene>
<feature type="domain" description="Arc-like DNA binding" evidence="1">
    <location>
        <begin position="30"/>
        <end position="61"/>
    </location>
</feature>
<evidence type="ECO:0000313" key="2">
    <source>
        <dbReference type="EMBL" id="SDN10756.1"/>
    </source>
</evidence>
<sequence length="74" mass="7982">MPGAPPIAAVSSCHHSATTIEGMDHEVRITLRLPADLHEWLVSQAKSARRSLNSEILHRLEAGRGSDSADDQSP</sequence>
<dbReference type="GO" id="GO:0006355">
    <property type="term" value="P:regulation of DNA-templated transcription"/>
    <property type="evidence" value="ECO:0007669"/>
    <property type="project" value="InterPro"/>
</dbReference>
<protein>
    <submittedName>
        <fullName evidence="2">Arc-like DNA binding domain-containing protein</fullName>
    </submittedName>
</protein>
<dbReference type="STRING" id="1196353.SAMN05444921_11948"/>
<dbReference type="Gene3D" id="1.10.1220.10">
    <property type="entry name" value="Met repressor-like"/>
    <property type="match status" value="1"/>
</dbReference>
<dbReference type="InterPro" id="IPR010985">
    <property type="entry name" value="Ribbon_hlx_hlx"/>
</dbReference>
<dbReference type="SUPFAM" id="SSF47598">
    <property type="entry name" value="Ribbon-helix-helix"/>
    <property type="match status" value="1"/>
</dbReference>